<dbReference type="PANTHER" id="PTHR22906:SF43">
    <property type="entry name" value="PROPERDIN"/>
    <property type="match status" value="1"/>
</dbReference>
<dbReference type="SMART" id="SM00209">
    <property type="entry name" value="TSP1"/>
    <property type="match status" value="8"/>
</dbReference>
<keyword evidence="4" id="KW-0677">Repeat</keyword>
<dbReference type="Gene3D" id="2.20.100.10">
    <property type="entry name" value="Thrombospondin type-1 (TSP1) repeat"/>
    <property type="match status" value="8"/>
</dbReference>
<keyword evidence="9" id="KW-1185">Reference proteome</keyword>
<evidence type="ECO:0008006" key="10">
    <source>
        <dbReference type="Google" id="ProtNLM"/>
    </source>
</evidence>
<keyword evidence="3 7" id="KW-0732">Signal</keyword>
<dbReference type="InterPro" id="IPR036383">
    <property type="entry name" value="TSP1_rpt_sf"/>
</dbReference>
<feature type="region of interest" description="Disordered" evidence="6">
    <location>
        <begin position="328"/>
        <end position="348"/>
    </location>
</feature>
<dbReference type="InterPro" id="IPR054019">
    <property type="entry name" value="CFP_TSR_C"/>
</dbReference>
<evidence type="ECO:0000256" key="6">
    <source>
        <dbReference type="SAM" id="MobiDB-lite"/>
    </source>
</evidence>
<dbReference type="SUPFAM" id="SSF82895">
    <property type="entry name" value="TSP-1 type 1 repeat"/>
    <property type="match status" value="7"/>
</dbReference>
<feature type="signal peptide" evidence="7">
    <location>
        <begin position="1"/>
        <end position="19"/>
    </location>
</feature>
<dbReference type="Pfam" id="PF00090">
    <property type="entry name" value="TSP_1"/>
    <property type="match status" value="5"/>
</dbReference>
<reference evidence="8" key="1">
    <citation type="submission" date="2021-04" db="EMBL/GenBank/DDBJ databases">
        <authorList>
            <consortium name="Wellcome Sanger Institute Data Sharing"/>
        </authorList>
    </citation>
    <scope>NUCLEOTIDE SEQUENCE [LARGE SCALE GENOMIC DNA]</scope>
</reference>
<keyword evidence="5" id="KW-1015">Disulfide bond</keyword>
<evidence type="ECO:0000256" key="1">
    <source>
        <dbReference type="ARBA" id="ARBA00004613"/>
    </source>
</evidence>
<name>A0A665WW25_ECHNA</name>
<proteinExistence type="predicted"/>
<evidence type="ECO:0000256" key="5">
    <source>
        <dbReference type="ARBA" id="ARBA00023157"/>
    </source>
</evidence>
<accession>A0A665WW25</accession>
<dbReference type="PANTHER" id="PTHR22906">
    <property type="entry name" value="PROPERDIN"/>
    <property type="match status" value="1"/>
</dbReference>
<dbReference type="PROSITE" id="PS50092">
    <property type="entry name" value="TSP1"/>
    <property type="match status" value="8"/>
</dbReference>
<dbReference type="AlphaFoldDB" id="A0A665WW25"/>
<dbReference type="Proteomes" id="UP000472264">
    <property type="component" value="Chromosome 8"/>
</dbReference>
<organism evidence="8 9">
    <name type="scientific">Echeneis naucrates</name>
    <name type="common">Live sharksucker</name>
    <dbReference type="NCBI Taxonomy" id="173247"/>
    <lineage>
        <taxon>Eukaryota</taxon>
        <taxon>Metazoa</taxon>
        <taxon>Chordata</taxon>
        <taxon>Craniata</taxon>
        <taxon>Vertebrata</taxon>
        <taxon>Euteleostomi</taxon>
        <taxon>Actinopterygii</taxon>
        <taxon>Neopterygii</taxon>
        <taxon>Teleostei</taxon>
        <taxon>Neoteleostei</taxon>
        <taxon>Acanthomorphata</taxon>
        <taxon>Carangaria</taxon>
        <taxon>Carangiformes</taxon>
        <taxon>Echeneidae</taxon>
        <taxon>Echeneis</taxon>
    </lineage>
</organism>
<dbReference type="FunFam" id="2.20.100.10:FF:000001">
    <property type="entry name" value="semaphorin-5A isoform X1"/>
    <property type="match status" value="1"/>
</dbReference>
<feature type="chain" id="PRO_5044624789" description="Complement factor properdin" evidence="7">
    <location>
        <begin position="20"/>
        <end position="566"/>
    </location>
</feature>
<evidence type="ECO:0000256" key="7">
    <source>
        <dbReference type="SAM" id="SignalP"/>
    </source>
</evidence>
<evidence type="ECO:0000313" key="8">
    <source>
        <dbReference type="Ensembl" id="ENSENLP00000048248.1"/>
    </source>
</evidence>
<dbReference type="InterPro" id="IPR049536">
    <property type="entry name" value="CFP_TSR-0"/>
</dbReference>
<evidence type="ECO:0000256" key="2">
    <source>
        <dbReference type="ARBA" id="ARBA00022525"/>
    </source>
</evidence>
<gene>
    <name evidence="8" type="primary">cfp</name>
</gene>
<dbReference type="OMA" id="CQACRSP"/>
<dbReference type="InterPro" id="IPR000884">
    <property type="entry name" value="TSP1_rpt"/>
</dbReference>
<dbReference type="FunFam" id="2.20.100.10:FF:000007">
    <property type="entry name" value="Thrombospondin 1"/>
    <property type="match status" value="1"/>
</dbReference>
<evidence type="ECO:0000313" key="9">
    <source>
        <dbReference type="Proteomes" id="UP000472264"/>
    </source>
</evidence>
<comment type="subcellular location">
    <subcellularLocation>
        <location evidence="1">Secreted</location>
    </subcellularLocation>
</comment>
<dbReference type="Ensembl" id="ENSENLT00000049394.1">
    <property type="protein sequence ID" value="ENSENLP00000048248.1"/>
    <property type="gene ID" value="ENSENLG00000020316.1"/>
</dbReference>
<sequence length="566" mass="61873">MEFLQVLLLLLFFVKHSECVRCFARFDITSGEGDEELGEVDEDTCCQNTEYSFLKTDGLFQSCGHPSWSPWSSWSQCNVRCGDGVRQRTRTCFGIGQPDCVDADNDQQVEPCTSICCDAEGWGLWSSWSLCSVTCGEGGVRKRTRVCSTPECPLVCMGPSEETEDCPPRACPVHGGWSSWSSWSQCSGPCINDQHGDVITPTKVRYHFCSNPAPSNHTVPPGNGCPGDDLQVADCSDLNNCPVDGSWGAWSPFGPCSVSCGVGLQLSIRTCDQPTPKYGGQFCEGSTTRTNVCSSPCPVDGFWAGWSRWSECSSTCIPQGQAATRSRLRSCSNPAPSSQPPGQPCQGHNRQTEVCTQLPHCPVDGSWGPWSPFTSCSVTCGVGLQVSVRKCDGPAPDHGGQPCPGEERQTKVCPTKVHCPVNGEWSEWSSWSQCTYPTGDKIIKCKHLGGSQFQERQCLHRAHGGAICEDNQLTNIRVCYDVNNCELRGTWDNWTRWSYCDPPCGATSSRTRKRICKPDYSKYRATIGRRKEKATFFGTPVVTCGRLPDGEESQSQPCVNAPPCPS</sequence>
<dbReference type="Ensembl" id="ENSENLT00000049326.1">
    <property type="protein sequence ID" value="ENSENLP00000048180.1"/>
    <property type="gene ID" value="ENSENLG00000020316.1"/>
</dbReference>
<dbReference type="InterPro" id="IPR052065">
    <property type="entry name" value="Compl_asym_regulator"/>
</dbReference>
<evidence type="ECO:0000256" key="3">
    <source>
        <dbReference type="ARBA" id="ARBA00022729"/>
    </source>
</evidence>
<dbReference type="PRINTS" id="PR01705">
    <property type="entry name" value="TSP1REPEAT"/>
</dbReference>
<dbReference type="Pfam" id="PF22195">
    <property type="entry name" value="TSP1_CFP_C"/>
    <property type="match status" value="1"/>
</dbReference>
<evidence type="ECO:0000256" key="4">
    <source>
        <dbReference type="ARBA" id="ARBA00022737"/>
    </source>
</evidence>
<dbReference type="Pfam" id="PF18487">
    <property type="entry name" value="TSR"/>
    <property type="match status" value="1"/>
</dbReference>
<keyword evidence="2" id="KW-0964">Secreted</keyword>
<reference evidence="8" key="2">
    <citation type="submission" date="2025-05" db="UniProtKB">
        <authorList>
            <consortium name="Ensembl"/>
        </authorList>
    </citation>
    <scope>IDENTIFICATION</scope>
</reference>
<protein>
    <recommendedName>
        <fullName evidence="10">Complement factor properdin</fullName>
    </recommendedName>
</protein>